<keyword evidence="3 8" id="KW-0812">Transmembrane</keyword>
<feature type="transmembrane region" description="Helical" evidence="8">
    <location>
        <begin position="106"/>
        <end position="126"/>
    </location>
</feature>
<evidence type="ECO:0000313" key="10">
    <source>
        <dbReference type="Proteomes" id="UP000013085"/>
    </source>
</evidence>
<dbReference type="Pfam" id="PF02659">
    <property type="entry name" value="Mntp"/>
    <property type="match status" value="1"/>
</dbReference>
<evidence type="ECO:0000256" key="1">
    <source>
        <dbReference type="ARBA" id="ARBA00022448"/>
    </source>
</evidence>
<accession>A0A0E2HDM4</accession>
<comment type="function">
    <text evidence="8">Probably functions as a manganese efflux pump.</text>
</comment>
<dbReference type="InterPro" id="IPR003810">
    <property type="entry name" value="Mntp/YtaF"/>
</dbReference>
<evidence type="ECO:0000256" key="5">
    <source>
        <dbReference type="ARBA" id="ARBA00023065"/>
    </source>
</evidence>
<gene>
    <name evidence="8" type="primary">mntP</name>
    <name evidence="9" type="ORF">HMPREF1090_01274</name>
</gene>
<dbReference type="PANTHER" id="PTHR35529:SF1">
    <property type="entry name" value="MANGANESE EFFLUX PUMP MNTP-RELATED"/>
    <property type="match status" value="1"/>
</dbReference>
<feature type="transmembrane region" description="Helical" evidence="8">
    <location>
        <begin position="6"/>
        <end position="23"/>
    </location>
</feature>
<dbReference type="EMBL" id="AGYR01000010">
    <property type="protein sequence ID" value="ENZ18392.1"/>
    <property type="molecule type" value="Genomic_DNA"/>
</dbReference>
<proteinExistence type="inferred from homology"/>
<comment type="subcellular location">
    <subcellularLocation>
        <location evidence="8">Cell membrane</location>
        <topology evidence="8">Multi-pass membrane protein</topology>
    </subcellularLocation>
</comment>
<dbReference type="PANTHER" id="PTHR35529">
    <property type="entry name" value="MANGANESE EFFLUX PUMP MNTP-RELATED"/>
    <property type="match status" value="1"/>
</dbReference>
<feature type="transmembrane region" description="Helical" evidence="8">
    <location>
        <begin position="35"/>
        <end position="56"/>
    </location>
</feature>
<keyword evidence="4 8" id="KW-1133">Transmembrane helix</keyword>
<comment type="caution">
    <text evidence="9">The sequence shown here is derived from an EMBL/GenBank/DDBJ whole genome shotgun (WGS) entry which is preliminary data.</text>
</comment>
<evidence type="ECO:0000256" key="6">
    <source>
        <dbReference type="ARBA" id="ARBA00023136"/>
    </source>
</evidence>
<keyword evidence="2 8" id="KW-1003">Cell membrane</keyword>
<evidence type="ECO:0000313" key="9">
    <source>
        <dbReference type="EMBL" id="ENZ18392.1"/>
    </source>
</evidence>
<dbReference type="AlphaFoldDB" id="A0A0E2HDM4"/>
<dbReference type="Proteomes" id="UP000013085">
    <property type="component" value="Unassembled WGS sequence"/>
</dbReference>
<evidence type="ECO:0000256" key="3">
    <source>
        <dbReference type="ARBA" id="ARBA00022692"/>
    </source>
</evidence>
<comment type="similarity">
    <text evidence="8">Belongs to the MntP (TC 9.B.29) family.</text>
</comment>
<keyword evidence="1 8" id="KW-0813">Transport</keyword>
<dbReference type="InterPro" id="IPR022929">
    <property type="entry name" value="Put_MntP"/>
</dbReference>
<name>A0A0E2HDM4_9FIRM</name>
<organism evidence="9 10">
    <name type="scientific">[Clostridium] clostridioforme 90A8</name>
    <dbReference type="NCBI Taxonomy" id="999408"/>
    <lineage>
        <taxon>Bacteria</taxon>
        <taxon>Bacillati</taxon>
        <taxon>Bacillota</taxon>
        <taxon>Clostridia</taxon>
        <taxon>Lachnospirales</taxon>
        <taxon>Lachnospiraceae</taxon>
        <taxon>Enterocloster</taxon>
    </lineage>
</organism>
<keyword evidence="5 8" id="KW-0406">Ion transport</keyword>
<dbReference type="GO" id="GO:0005384">
    <property type="term" value="F:manganese ion transmembrane transporter activity"/>
    <property type="evidence" value="ECO:0007669"/>
    <property type="project" value="UniProtKB-UniRule"/>
</dbReference>
<reference evidence="9 10" key="1">
    <citation type="submission" date="2013-01" db="EMBL/GenBank/DDBJ databases">
        <title>The Genome Sequence of Clostridium clostridioforme 90A8.</title>
        <authorList>
            <consortium name="The Broad Institute Genome Sequencing Platform"/>
            <person name="Earl A."/>
            <person name="Ward D."/>
            <person name="Feldgarden M."/>
            <person name="Gevers D."/>
            <person name="Courvalin P."/>
            <person name="Lambert T."/>
            <person name="Walker B."/>
            <person name="Young S.K."/>
            <person name="Zeng Q."/>
            <person name="Gargeya S."/>
            <person name="Fitzgerald M."/>
            <person name="Haas B."/>
            <person name="Abouelleil A."/>
            <person name="Alvarado L."/>
            <person name="Arachchi H.M."/>
            <person name="Berlin A.M."/>
            <person name="Chapman S.B."/>
            <person name="Dewar J."/>
            <person name="Goldberg J."/>
            <person name="Griggs A."/>
            <person name="Gujja S."/>
            <person name="Hansen M."/>
            <person name="Howarth C."/>
            <person name="Imamovic A."/>
            <person name="Larimer J."/>
            <person name="McCowan C."/>
            <person name="Murphy C."/>
            <person name="Neiman D."/>
            <person name="Pearson M."/>
            <person name="Priest M."/>
            <person name="Roberts A."/>
            <person name="Saif S."/>
            <person name="Shea T."/>
            <person name="Sisk P."/>
            <person name="Sykes S."/>
            <person name="Wortman J."/>
            <person name="Nusbaum C."/>
            <person name="Birren B."/>
        </authorList>
    </citation>
    <scope>NUCLEOTIDE SEQUENCE [LARGE SCALE GENOMIC DNA]</scope>
    <source>
        <strain evidence="9 10">90A8</strain>
    </source>
</reference>
<feature type="transmembrane region" description="Helical" evidence="8">
    <location>
        <begin position="165"/>
        <end position="187"/>
    </location>
</feature>
<keyword evidence="7 8" id="KW-0464">Manganese</keyword>
<dbReference type="PATRIC" id="fig|999408.3.peg.1363"/>
<keyword evidence="6 8" id="KW-0472">Membrane</keyword>
<evidence type="ECO:0000256" key="2">
    <source>
        <dbReference type="ARBA" id="ARBA00022475"/>
    </source>
</evidence>
<protein>
    <recommendedName>
        <fullName evidence="8">Putative manganese efflux pump MntP</fullName>
    </recommendedName>
</protein>
<feature type="transmembrane region" description="Helical" evidence="8">
    <location>
        <begin position="132"/>
        <end position="153"/>
    </location>
</feature>
<evidence type="ECO:0000256" key="8">
    <source>
        <dbReference type="HAMAP-Rule" id="MF_01521"/>
    </source>
</evidence>
<dbReference type="HAMAP" id="MF_01521">
    <property type="entry name" value="MntP_pump"/>
    <property type="match status" value="1"/>
</dbReference>
<dbReference type="RefSeq" id="WP_002588419.1">
    <property type="nucleotide sequence ID" value="NZ_KB851009.1"/>
</dbReference>
<sequence>MSLAELFVIAVGLSMDAFAVSVCKGLAMPKMNWKGALLVGLYFGGFQAAMPLFGYFLGSSFSLAIRAYDHWVAFILLSVIGANMVKESFSKEDECPDADLDIKNMVLLAIATSIDALAVGVTFAFLNVDILPAVFFIGSVTFLLSVAGVKAGNAFGCRYKSRAELAGGAILILMGFKILLEHLGILFR</sequence>
<dbReference type="GO" id="GO:0005886">
    <property type="term" value="C:plasma membrane"/>
    <property type="evidence" value="ECO:0007669"/>
    <property type="project" value="UniProtKB-SubCell"/>
</dbReference>
<feature type="transmembrane region" description="Helical" evidence="8">
    <location>
        <begin position="68"/>
        <end position="85"/>
    </location>
</feature>
<evidence type="ECO:0000256" key="4">
    <source>
        <dbReference type="ARBA" id="ARBA00022989"/>
    </source>
</evidence>
<evidence type="ECO:0000256" key="7">
    <source>
        <dbReference type="ARBA" id="ARBA00023211"/>
    </source>
</evidence>
<dbReference type="HOGENOM" id="CLU_096410_3_0_9"/>